<gene>
    <name evidence="2" type="ORF">QPX58_06290</name>
</gene>
<feature type="domain" description="Conserved hypothetical protein CHP02391" evidence="1">
    <location>
        <begin position="141"/>
        <end position="262"/>
    </location>
</feature>
<dbReference type="NCBIfam" id="TIGR02391">
    <property type="entry name" value="hypoth_ymh"/>
    <property type="match status" value="1"/>
</dbReference>
<dbReference type="RefSeq" id="WP_237799780.1">
    <property type="nucleotide sequence ID" value="NZ_JAHWRA010000006.1"/>
</dbReference>
<reference evidence="2" key="1">
    <citation type="submission" date="2023-05" db="EMBL/GenBank/DDBJ databases">
        <title>Metabolic capabilities are highly conserved among human nasal-associated Corynebacterium species in pangenomic analyses.</title>
        <authorList>
            <person name="Tran T.H."/>
            <person name="Roberts A.Q."/>
            <person name="Escapa I.F."/>
            <person name="Gao W."/>
            <person name="Conlan S."/>
            <person name="Kong H."/>
            <person name="Segre J.A."/>
            <person name="Kelly M.S."/>
            <person name="Lemon K.P."/>
        </authorList>
    </citation>
    <scope>NUCLEOTIDE SEQUENCE</scope>
    <source>
        <strain evidence="2">KPL2618</strain>
    </source>
</reference>
<name>A0AAP4C220_9CORY</name>
<comment type="caution">
    <text evidence="2">The sequence shown here is derived from an EMBL/GenBank/DDBJ whole genome shotgun (WGS) entry which is preliminary data.</text>
</comment>
<dbReference type="InterPro" id="IPR012654">
    <property type="entry name" value="CHP02391"/>
</dbReference>
<dbReference type="Proteomes" id="UP001230317">
    <property type="component" value="Unassembled WGS sequence"/>
</dbReference>
<dbReference type="Pfam" id="PF09509">
    <property type="entry name" value="Hypoth_Ymh"/>
    <property type="match status" value="1"/>
</dbReference>
<proteinExistence type="predicted"/>
<evidence type="ECO:0000313" key="2">
    <source>
        <dbReference type="EMBL" id="MDK4335023.1"/>
    </source>
</evidence>
<evidence type="ECO:0000259" key="1">
    <source>
        <dbReference type="Pfam" id="PF09509"/>
    </source>
</evidence>
<evidence type="ECO:0000313" key="3">
    <source>
        <dbReference type="Proteomes" id="UP001230317"/>
    </source>
</evidence>
<dbReference type="AlphaFoldDB" id="A0AAP4C220"/>
<dbReference type="EMBL" id="JASNVU010000007">
    <property type="protein sequence ID" value="MDK4335023.1"/>
    <property type="molecule type" value="Genomic_DNA"/>
</dbReference>
<organism evidence="2 3">
    <name type="scientific">Corynebacterium accolens</name>
    <dbReference type="NCBI Taxonomy" id="38284"/>
    <lineage>
        <taxon>Bacteria</taxon>
        <taxon>Bacillati</taxon>
        <taxon>Actinomycetota</taxon>
        <taxon>Actinomycetes</taxon>
        <taxon>Mycobacteriales</taxon>
        <taxon>Corynebacteriaceae</taxon>
        <taxon>Corynebacterium</taxon>
    </lineage>
</organism>
<protein>
    <submittedName>
        <fullName evidence="2">TIGR02391 family protein</fullName>
    </submittedName>
</protein>
<accession>A0AAP4C220</accession>
<sequence>MLSKNNLPVANPALTRALCKALVAGGEGISATEMHNVFAAAGIMVLEGFSSKTDIAYHALMNEQQSAESSRPLARFVSEALAPARFLKGPQKRQRIISDVDTILRTYRFSVTEEGHIVPTGEGVIGADALTRRIKEKLVLRGTHPEALRFCEEELINQSMFHAVTEATKSLMERIRPADCALDGEKLTQYVFGTRNNPGPRFINDFSSPADEAEHFGFIHLLNGIYGHLRNDRAHRARLGSEEKGQDFLDAMAMISYAHRVIDRSWLKGQA</sequence>